<dbReference type="Proteomes" id="UP001208570">
    <property type="component" value="Unassembled WGS sequence"/>
</dbReference>
<dbReference type="GO" id="GO:0000981">
    <property type="term" value="F:DNA-binding transcription factor activity, RNA polymerase II-specific"/>
    <property type="evidence" value="ECO:0007669"/>
    <property type="project" value="TreeGrafter"/>
</dbReference>
<evidence type="ECO:0000313" key="3">
    <source>
        <dbReference type="EMBL" id="KAK2166625.1"/>
    </source>
</evidence>
<dbReference type="InterPro" id="IPR036388">
    <property type="entry name" value="WH-like_DNA-bd_sf"/>
</dbReference>
<sequence>MDSCSSALVDEEIDSSDWSPPMGEHRLRLRPWLESMLDSRHIKGLEWLDDKKTCFKIPWKHRSKKDWDTDHVKVFMEWARHTGKYHEGEEPDYVAMKTRLRCAFNKAQDIEEVKQLHSLKSAEPYRVYRFIQKPDIGVWKESQAKQPPSVSVCDLLFIFYDSSSETDDICDSDDEDDVIFKFSGHIQEDPTESMKLELSPGKSCHVSTEGIGLKKIDCAMKPLASISSSQSCVDTNDAAKLLLSLKGGAEEKAPLVTKDPKGSLRSECNNGVPLELISHLLTTSSLRKPPPQPPDICRAEVQQPPNTVFLNDNKIALESGAVGVSAGSCHQSLVQVNGALLNPKQFVTIQEYMCKQETVSNSAYQDVNNTALASGGLQPQAVQVKNEVISPQSGAIIQSQPPSIGNNSPHGDASLSNGAVLAAQQLLPVNIVPSSQISPQTTSDFLVSTKVTNSDCSYHDTRHRKSRRLVHTPLSVKHQFPVVHKALTRKQRITEGMTFSNHGNIMATGVKNSVKDVSATKEPVLCEEMLRMREAYGVPIYRTVEEVRMHTEAASDNNGKKNTDNEIQTCPEVESDNGGDKTAVSQSSSETVANDQPIKNDTHSEENKNNLDVSPPNLIPTVADVQKNTEEKDYGILDLRVSADSAAMVNQESTHILDLSVKNEAKKPCCLTQEGALDLTLKRKNENDNQPTGKRHAVKKGASLTMYAIWDLSKPKDKEDEAPAKCLTTAVDLTHSPGSSTIIKHEEGIKCEDIALKTDNDFGDHNYFSTKPVVSSTISQGIVVLETDSIVKGLAFSDLTANRHLITCASCRLDYLGNVPDDPDENMFDPPFLNPSG</sequence>
<reference evidence="3" key="1">
    <citation type="journal article" date="2023" name="Mol. Biol. Evol.">
        <title>Third-Generation Sequencing Reveals the Adaptive Role of the Epigenome in Three Deep-Sea Polychaetes.</title>
        <authorList>
            <person name="Perez M."/>
            <person name="Aroh O."/>
            <person name="Sun Y."/>
            <person name="Lan Y."/>
            <person name="Juniper S.K."/>
            <person name="Young C.R."/>
            <person name="Angers B."/>
            <person name="Qian P.Y."/>
        </authorList>
    </citation>
    <scope>NUCLEOTIDE SEQUENCE</scope>
    <source>
        <strain evidence="3">P08H-3</strain>
    </source>
</reference>
<name>A0AAD9K8X9_9ANNE</name>
<dbReference type="GO" id="GO:0002376">
    <property type="term" value="P:immune system process"/>
    <property type="evidence" value="ECO:0007669"/>
    <property type="project" value="TreeGrafter"/>
</dbReference>
<dbReference type="CDD" id="cd00103">
    <property type="entry name" value="IRF"/>
    <property type="match status" value="1"/>
</dbReference>
<feature type="compositionally biased region" description="Basic and acidic residues" evidence="1">
    <location>
        <begin position="552"/>
        <end position="564"/>
    </location>
</feature>
<dbReference type="Gene3D" id="1.10.10.10">
    <property type="entry name" value="Winged helix-like DNA-binding domain superfamily/Winged helix DNA-binding domain"/>
    <property type="match status" value="1"/>
</dbReference>
<feature type="region of interest" description="Disordered" evidence="1">
    <location>
        <begin position="552"/>
        <end position="619"/>
    </location>
</feature>
<evidence type="ECO:0000313" key="4">
    <source>
        <dbReference type="Proteomes" id="UP001208570"/>
    </source>
</evidence>
<dbReference type="InterPro" id="IPR001346">
    <property type="entry name" value="Interferon_reg_fact_DNA-bd_dom"/>
</dbReference>
<accession>A0AAD9K8X9</accession>
<dbReference type="GO" id="GO:0005634">
    <property type="term" value="C:nucleus"/>
    <property type="evidence" value="ECO:0007669"/>
    <property type="project" value="TreeGrafter"/>
</dbReference>
<dbReference type="AlphaFoldDB" id="A0AAD9K8X9"/>
<protein>
    <recommendedName>
        <fullName evidence="2">IRF tryptophan pentad repeat domain-containing protein</fullName>
    </recommendedName>
</protein>
<dbReference type="InterPro" id="IPR036390">
    <property type="entry name" value="WH_DNA-bd_sf"/>
</dbReference>
<feature type="domain" description="IRF tryptophan pentad repeat" evidence="2">
    <location>
        <begin position="26"/>
        <end position="132"/>
    </location>
</feature>
<dbReference type="EMBL" id="JAODUP010000037">
    <property type="protein sequence ID" value="KAK2166625.1"/>
    <property type="molecule type" value="Genomic_DNA"/>
</dbReference>
<dbReference type="PANTHER" id="PTHR11949">
    <property type="entry name" value="INTERFERON REGULATORY FACTOR"/>
    <property type="match status" value="1"/>
</dbReference>
<feature type="compositionally biased region" description="Polar residues" evidence="1">
    <location>
        <begin position="583"/>
        <end position="597"/>
    </location>
</feature>
<organism evidence="3 4">
    <name type="scientific">Paralvinella palmiformis</name>
    <dbReference type="NCBI Taxonomy" id="53620"/>
    <lineage>
        <taxon>Eukaryota</taxon>
        <taxon>Metazoa</taxon>
        <taxon>Spiralia</taxon>
        <taxon>Lophotrochozoa</taxon>
        <taxon>Annelida</taxon>
        <taxon>Polychaeta</taxon>
        <taxon>Sedentaria</taxon>
        <taxon>Canalipalpata</taxon>
        <taxon>Terebellida</taxon>
        <taxon>Terebelliformia</taxon>
        <taxon>Alvinellidae</taxon>
        <taxon>Paralvinella</taxon>
    </lineage>
</organism>
<dbReference type="GO" id="GO:0000978">
    <property type="term" value="F:RNA polymerase II cis-regulatory region sequence-specific DNA binding"/>
    <property type="evidence" value="ECO:0007669"/>
    <property type="project" value="TreeGrafter"/>
</dbReference>
<dbReference type="PRINTS" id="PR00267">
    <property type="entry name" value="INTFRNREGFCT"/>
</dbReference>
<feature type="compositionally biased region" description="Basic and acidic residues" evidence="1">
    <location>
        <begin position="598"/>
        <end position="609"/>
    </location>
</feature>
<dbReference type="PANTHER" id="PTHR11949:SF53">
    <property type="entry name" value="IRF TRYPTOPHAN PENTAD REPEAT DOMAIN-CONTAINING PROTEIN"/>
    <property type="match status" value="1"/>
</dbReference>
<dbReference type="Pfam" id="PF00605">
    <property type="entry name" value="IRF"/>
    <property type="match status" value="1"/>
</dbReference>
<evidence type="ECO:0000259" key="2">
    <source>
        <dbReference type="PROSITE" id="PS51507"/>
    </source>
</evidence>
<dbReference type="SMART" id="SM00348">
    <property type="entry name" value="IRF"/>
    <property type="match status" value="1"/>
</dbReference>
<dbReference type="SUPFAM" id="SSF46785">
    <property type="entry name" value="Winged helix' DNA-binding domain"/>
    <property type="match status" value="1"/>
</dbReference>
<evidence type="ECO:0000256" key="1">
    <source>
        <dbReference type="SAM" id="MobiDB-lite"/>
    </source>
</evidence>
<keyword evidence="4" id="KW-1185">Reference proteome</keyword>
<dbReference type="PROSITE" id="PS51507">
    <property type="entry name" value="IRF_2"/>
    <property type="match status" value="1"/>
</dbReference>
<gene>
    <name evidence="3" type="ORF">LSH36_37g10080</name>
</gene>
<comment type="caution">
    <text evidence="3">The sequence shown here is derived from an EMBL/GenBank/DDBJ whole genome shotgun (WGS) entry which is preliminary data.</text>
</comment>
<proteinExistence type="predicted"/>